<proteinExistence type="predicted"/>
<reference evidence="2 3" key="1">
    <citation type="submission" date="2024-04" db="EMBL/GenBank/DDBJ databases">
        <title>Phyllosticta paracitricarpa is synonymous to the EU quarantine fungus P. citricarpa based on phylogenomic analyses.</title>
        <authorList>
            <consortium name="Lawrence Berkeley National Laboratory"/>
            <person name="Van ingen-buijs V.A."/>
            <person name="Van westerhoven A.C."/>
            <person name="Haridas S."/>
            <person name="Skiadas P."/>
            <person name="Martin F."/>
            <person name="Groenewald J.Z."/>
            <person name="Crous P.W."/>
            <person name="Seidl M.F."/>
        </authorList>
    </citation>
    <scope>NUCLEOTIDE SEQUENCE [LARGE SCALE GENOMIC DNA]</scope>
    <source>
        <strain evidence="2 3">CBS 141358</strain>
    </source>
</reference>
<evidence type="ECO:0000313" key="3">
    <source>
        <dbReference type="Proteomes" id="UP001367316"/>
    </source>
</evidence>
<name>A0ABR1MRV2_9PEZI</name>
<keyword evidence="1" id="KW-0732">Signal</keyword>
<accession>A0ABR1MRV2</accession>
<evidence type="ECO:0000313" key="2">
    <source>
        <dbReference type="EMBL" id="KAK7605670.1"/>
    </source>
</evidence>
<protein>
    <recommendedName>
        <fullName evidence="4">Secreted protein</fullName>
    </recommendedName>
</protein>
<evidence type="ECO:0000256" key="1">
    <source>
        <dbReference type="SAM" id="SignalP"/>
    </source>
</evidence>
<feature type="chain" id="PRO_5045279713" description="Secreted protein" evidence="1">
    <location>
        <begin position="42"/>
        <end position="192"/>
    </location>
</feature>
<evidence type="ECO:0008006" key="4">
    <source>
        <dbReference type="Google" id="ProtNLM"/>
    </source>
</evidence>
<dbReference type="EMBL" id="JBBPBF010000074">
    <property type="protein sequence ID" value="KAK7605670.1"/>
    <property type="molecule type" value="Genomic_DNA"/>
</dbReference>
<sequence>MRRQQWRRRRRMRWWWRRRRRRRRRWVLIFPFACCSFVVLSHRSTPRESTCVRYCADACSCSSRLNQRARRETTACKRLRRRRGLQVGKRRNHGCYCRLVGLFGAPLDSRSTSCVCSSPFAASKSAFRSRGVRNVDEELASTEAAPFQSVEIQSRMLCTSPANGNRGSCRLPRQRCSVFSIAFFVSFCFFVS</sequence>
<feature type="signal peptide" evidence="1">
    <location>
        <begin position="1"/>
        <end position="41"/>
    </location>
</feature>
<organism evidence="2 3">
    <name type="scientific">Phyllosticta paracitricarpa</name>
    <dbReference type="NCBI Taxonomy" id="2016321"/>
    <lineage>
        <taxon>Eukaryota</taxon>
        <taxon>Fungi</taxon>
        <taxon>Dikarya</taxon>
        <taxon>Ascomycota</taxon>
        <taxon>Pezizomycotina</taxon>
        <taxon>Dothideomycetes</taxon>
        <taxon>Dothideomycetes incertae sedis</taxon>
        <taxon>Botryosphaeriales</taxon>
        <taxon>Phyllostictaceae</taxon>
        <taxon>Phyllosticta</taxon>
    </lineage>
</organism>
<gene>
    <name evidence="2" type="ORF">JOL62DRAFT_416219</name>
</gene>
<keyword evidence="3" id="KW-1185">Reference proteome</keyword>
<comment type="caution">
    <text evidence="2">The sequence shown here is derived from an EMBL/GenBank/DDBJ whole genome shotgun (WGS) entry which is preliminary data.</text>
</comment>
<dbReference type="Proteomes" id="UP001367316">
    <property type="component" value="Unassembled WGS sequence"/>
</dbReference>